<dbReference type="PRINTS" id="PR00090">
    <property type="entry name" value="RNGDIOXGNASE"/>
</dbReference>
<evidence type="ECO:0000256" key="4">
    <source>
        <dbReference type="ARBA" id="ARBA00023002"/>
    </source>
</evidence>
<dbReference type="SUPFAM" id="SSF50022">
    <property type="entry name" value="ISP domain"/>
    <property type="match status" value="1"/>
</dbReference>
<dbReference type="InterPro" id="IPR017941">
    <property type="entry name" value="Rieske_2Fe-2S"/>
</dbReference>
<dbReference type="GO" id="GO:0005506">
    <property type="term" value="F:iron ion binding"/>
    <property type="evidence" value="ECO:0007669"/>
    <property type="project" value="InterPro"/>
</dbReference>
<keyword evidence="2" id="KW-0001">2Fe-2S</keyword>
<protein>
    <recommendedName>
        <fullName evidence="7">Rieske domain-containing protein</fullName>
    </recommendedName>
</protein>
<gene>
    <name evidence="8" type="ORF">METZ01_LOCUS61259</name>
</gene>
<dbReference type="Pfam" id="PF00355">
    <property type="entry name" value="Rieske"/>
    <property type="match status" value="1"/>
</dbReference>
<dbReference type="Gene3D" id="3.90.380.10">
    <property type="entry name" value="Naphthalene 1,2-dioxygenase Alpha Subunit, Chain A, domain 1"/>
    <property type="match status" value="2"/>
</dbReference>
<evidence type="ECO:0000256" key="3">
    <source>
        <dbReference type="ARBA" id="ARBA00022723"/>
    </source>
</evidence>
<dbReference type="PANTHER" id="PTHR43756:SF5">
    <property type="entry name" value="CHOLINE MONOOXYGENASE, CHLOROPLASTIC"/>
    <property type="match status" value="1"/>
</dbReference>
<dbReference type="Gene3D" id="2.102.10.10">
    <property type="entry name" value="Rieske [2Fe-2S] iron-sulphur domain"/>
    <property type="match status" value="1"/>
</dbReference>
<keyword evidence="6" id="KW-0411">Iron-sulfur</keyword>
<sequence>MNSPFEIHRLNPPRNWDRSGLPVWTYLNEEMFELEAEELFRRHWQLACNVSDVPEPGCYISFDLVGERALIMRDSDNHVRAFHNVCRHRGSRVVEESEGRCSGVIVCPFHGWSYSLDGKLRGPAKARTFPKLDSQEWGLKPLEMEIWHGFVFVRFKPGPQPAVAKVLERFDEEMESYYPADLLPVEPISCTTPEAINWKSIRDVDNEGYHVSRAHLTLNDLYGNGYLDEPFVKGICRSYAPFNEGPGSLWSVRHYKSLLDKLESPYNELQRAWVYLGMFPNLVIGLYPDCVMFYQDIPFSAQSAAVRGSIYKRPQESRSLRLARYLSTRIDASAVEEDRQLTLWSFEAMKSSGYDGILLSDLEYGVRSFHDALRGLLPVMRQEVEPPQGMVSKYNTSDKTRIPEAV</sequence>
<dbReference type="CDD" id="cd03469">
    <property type="entry name" value="Rieske_RO_Alpha_N"/>
    <property type="match status" value="1"/>
</dbReference>
<dbReference type="AlphaFoldDB" id="A0A381SWK9"/>
<dbReference type="InterPro" id="IPR001663">
    <property type="entry name" value="Rng_hydr_dOase-A"/>
</dbReference>
<accession>A0A381SWK9</accession>
<feature type="domain" description="Rieske" evidence="7">
    <location>
        <begin position="45"/>
        <end position="153"/>
    </location>
</feature>
<keyword evidence="3" id="KW-0479">Metal-binding</keyword>
<dbReference type="GO" id="GO:0051537">
    <property type="term" value="F:2 iron, 2 sulfur cluster binding"/>
    <property type="evidence" value="ECO:0007669"/>
    <property type="project" value="UniProtKB-KW"/>
</dbReference>
<dbReference type="PROSITE" id="PS51296">
    <property type="entry name" value="RIESKE"/>
    <property type="match status" value="1"/>
</dbReference>
<proteinExistence type="predicted"/>
<dbReference type="SUPFAM" id="SSF55961">
    <property type="entry name" value="Bet v1-like"/>
    <property type="match status" value="1"/>
</dbReference>
<keyword evidence="5" id="KW-0408">Iron</keyword>
<keyword evidence="4" id="KW-0560">Oxidoreductase</keyword>
<evidence type="ECO:0000259" key="7">
    <source>
        <dbReference type="PROSITE" id="PS51296"/>
    </source>
</evidence>
<dbReference type="EMBL" id="UINC01003683">
    <property type="protein sequence ID" value="SVA08405.1"/>
    <property type="molecule type" value="Genomic_DNA"/>
</dbReference>
<comment type="cofactor">
    <cofactor evidence="1">
        <name>Fe cation</name>
        <dbReference type="ChEBI" id="CHEBI:24875"/>
    </cofactor>
</comment>
<dbReference type="InterPro" id="IPR015879">
    <property type="entry name" value="Ring_hydroxy_dOase_asu_C_dom"/>
</dbReference>
<name>A0A381SWK9_9ZZZZ</name>
<evidence type="ECO:0000256" key="5">
    <source>
        <dbReference type="ARBA" id="ARBA00023004"/>
    </source>
</evidence>
<evidence type="ECO:0000256" key="6">
    <source>
        <dbReference type="ARBA" id="ARBA00023014"/>
    </source>
</evidence>
<dbReference type="InterPro" id="IPR036922">
    <property type="entry name" value="Rieske_2Fe-2S_sf"/>
</dbReference>
<evidence type="ECO:0000256" key="2">
    <source>
        <dbReference type="ARBA" id="ARBA00022714"/>
    </source>
</evidence>
<evidence type="ECO:0000256" key="1">
    <source>
        <dbReference type="ARBA" id="ARBA00001962"/>
    </source>
</evidence>
<dbReference type="Pfam" id="PF00848">
    <property type="entry name" value="Ring_hydroxyl_A"/>
    <property type="match status" value="1"/>
</dbReference>
<dbReference type="PANTHER" id="PTHR43756">
    <property type="entry name" value="CHOLINE MONOOXYGENASE, CHLOROPLASTIC"/>
    <property type="match status" value="1"/>
</dbReference>
<dbReference type="CDD" id="cd00680">
    <property type="entry name" value="RHO_alpha_C"/>
    <property type="match status" value="1"/>
</dbReference>
<evidence type="ECO:0000313" key="8">
    <source>
        <dbReference type="EMBL" id="SVA08405.1"/>
    </source>
</evidence>
<organism evidence="8">
    <name type="scientific">marine metagenome</name>
    <dbReference type="NCBI Taxonomy" id="408172"/>
    <lineage>
        <taxon>unclassified sequences</taxon>
        <taxon>metagenomes</taxon>
        <taxon>ecological metagenomes</taxon>
    </lineage>
</organism>
<dbReference type="GO" id="GO:0016491">
    <property type="term" value="F:oxidoreductase activity"/>
    <property type="evidence" value="ECO:0007669"/>
    <property type="project" value="UniProtKB-KW"/>
</dbReference>
<reference evidence="8" key="1">
    <citation type="submission" date="2018-05" db="EMBL/GenBank/DDBJ databases">
        <authorList>
            <person name="Lanie J.A."/>
            <person name="Ng W.-L."/>
            <person name="Kazmierczak K.M."/>
            <person name="Andrzejewski T.M."/>
            <person name="Davidsen T.M."/>
            <person name="Wayne K.J."/>
            <person name="Tettelin H."/>
            <person name="Glass J.I."/>
            <person name="Rusch D."/>
            <person name="Podicherti R."/>
            <person name="Tsui H.-C.T."/>
            <person name="Winkler M.E."/>
        </authorList>
    </citation>
    <scope>NUCLEOTIDE SEQUENCE</scope>
</reference>